<evidence type="ECO:0000313" key="2">
    <source>
        <dbReference type="Proteomes" id="UP001150924"/>
    </source>
</evidence>
<comment type="caution">
    <text evidence="1">The sequence shown here is derived from an EMBL/GenBank/DDBJ whole genome shotgun (WGS) entry which is preliminary data.</text>
</comment>
<gene>
    <name evidence="1" type="ORF">OV079_47445</name>
</gene>
<organism evidence="1 2">
    <name type="scientific">Nannocystis pusilla</name>
    <dbReference type="NCBI Taxonomy" id="889268"/>
    <lineage>
        <taxon>Bacteria</taxon>
        <taxon>Pseudomonadati</taxon>
        <taxon>Myxococcota</taxon>
        <taxon>Polyangia</taxon>
        <taxon>Nannocystales</taxon>
        <taxon>Nannocystaceae</taxon>
        <taxon>Nannocystis</taxon>
    </lineage>
</organism>
<name>A0A9X3J3B2_9BACT</name>
<dbReference type="RefSeq" id="WP_267776709.1">
    <property type="nucleotide sequence ID" value="NZ_JAPNKE010000002.1"/>
</dbReference>
<reference evidence="1" key="1">
    <citation type="submission" date="2022-11" db="EMBL/GenBank/DDBJ databases">
        <title>Minimal conservation of predation-associated metabolite biosynthetic gene clusters underscores biosynthetic potential of Myxococcota including descriptions for ten novel species: Archangium lansinium sp. nov., Myxococcus landrumus sp. nov., Nannocystis bai.</title>
        <authorList>
            <person name="Ahearne A."/>
            <person name="Stevens C."/>
            <person name="Phillips K."/>
        </authorList>
    </citation>
    <scope>NUCLEOTIDE SEQUENCE</scope>
    <source>
        <strain evidence="1">Na p29</strain>
    </source>
</reference>
<dbReference type="AlphaFoldDB" id="A0A9X3J3B2"/>
<dbReference type="EMBL" id="JAPNKE010000002">
    <property type="protein sequence ID" value="MCY1013045.1"/>
    <property type="molecule type" value="Genomic_DNA"/>
</dbReference>
<protein>
    <submittedName>
        <fullName evidence="1">Uncharacterized protein</fullName>
    </submittedName>
</protein>
<sequence>MMVVEVVFPRPSSWLSRGAGGRGRDGGRGGVSAAVELAGARALRGGVVMAVEVVFPGLTRGRWEENS</sequence>
<accession>A0A9X3J3B2</accession>
<proteinExistence type="predicted"/>
<evidence type="ECO:0000313" key="1">
    <source>
        <dbReference type="EMBL" id="MCY1013045.1"/>
    </source>
</evidence>
<keyword evidence="2" id="KW-1185">Reference proteome</keyword>
<dbReference type="Proteomes" id="UP001150924">
    <property type="component" value="Unassembled WGS sequence"/>
</dbReference>